<dbReference type="Gene3D" id="3.90.550.10">
    <property type="entry name" value="Spore Coat Polysaccharide Biosynthesis Protein SpsA, Chain A"/>
    <property type="match status" value="1"/>
</dbReference>
<name>L0DGT9_SINAD</name>
<accession>L0DGT9</accession>
<dbReference type="EMBL" id="CP003364">
    <property type="protein sequence ID" value="AGA28599.1"/>
    <property type="molecule type" value="Genomic_DNA"/>
</dbReference>
<dbReference type="InterPro" id="IPR001173">
    <property type="entry name" value="Glyco_trans_2-like"/>
</dbReference>
<reference evidence="2 3" key="1">
    <citation type="submission" date="2012-02" db="EMBL/GenBank/DDBJ databases">
        <title>Complete sequence of chromosome of Singulisphaera acidiphila DSM 18658.</title>
        <authorList>
            <consortium name="US DOE Joint Genome Institute (JGI-PGF)"/>
            <person name="Lucas S."/>
            <person name="Copeland A."/>
            <person name="Lapidus A."/>
            <person name="Glavina del Rio T."/>
            <person name="Dalin E."/>
            <person name="Tice H."/>
            <person name="Bruce D."/>
            <person name="Goodwin L."/>
            <person name="Pitluck S."/>
            <person name="Peters L."/>
            <person name="Ovchinnikova G."/>
            <person name="Chertkov O."/>
            <person name="Kyrpides N."/>
            <person name="Mavromatis K."/>
            <person name="Ivanova N."/>
            <person name="Brettin T."/>
            <person name="Detter J.C."/>
            <person name="Han C."/>
            <person name="Larimer F."/>
            <person name="Land M."/>
            <person name="Hauser L."/>
            <person name="Markowitz V."/>
            <person name="Cheng J.-F."/>
            <person name="Hugenholtz P."/>
            <person name="Woyke T."/>
            <person name="Wu D."/>
            <person name="Tindall B."/>
            <person name="Pomrenke H."/>
            <person name="Brambilla E."/>
            <person name="Klenk H.-P."/>
            <person name="Eisen J.A."/>
        </authorList>
    </citation>
    <scope>NUCLEOTIDE SEQUENCE [LARGE SCALE GENOMIC DNA]</scope>
    <source>
        <strain evidence="3">ATCC BAA-1392 / DSM 18658 / VKM B-2454 / MOB10</strain>
    </source>
</reference>
<dbReference type="PANTHER" id="PTHR43179">
    <property type="entry name" value="RHAMNOSYLTRANSFERASE WBBL"/>
    <property type="match status" value="1"/>
</dbReference>
<dbReference type="CDD" id="cd03801">
    <property type="entry name" value="GT4_PimA-like"/>
    <property type="match status" value="1"/>
</dbReference>
<organism evidence="2 3">
    <name type="scientific">Singulisphaera acidiphila (strain ATCC BAA-1392 / DSM 18658 / VKM B-2454 / MOB10)</name>
    <dbReference type="NCBI Taxonomy" id="886293"/>
    <lineage>
        <taxon>Bacteria</taxon>
        <taxon>Pseudomonadati</taxon>
        <taxon>Planctomycetota</taxon>
        <taxon>Planctomycetia</taxon>
        <taxon>Isosphaerales</taxon>
        <taxon>Isosphaeraceae</taxon>
        <taxon>Singulisphaera</taxon>
    </lineage>
</organism>
<evidence type="ECO:0000259" key="1">
    <source>
        <dbReference type="Pfam" id="PF00535"/>
    </source>
</evidence>
<dbReference type="InterPro" id="IPR029044">
    <property type="entry name" value="Nucleotide-diphossugar_trans"/>
</dbReference>
<dbReference type="Gene3D" id="3.40.50.2000">
    <property type="entry name" value="Glycogen Phosphorylase B"/>
    <property type="match status" value="1"/>
</dbReference>
<dbReference type="eggNOG" id="COG1216">
    <property type="taxonomic scope" value="Bacteria"/>
</dbReference>
<dbReference type="Proteomes" id="UP000010798">
    <property type="component" value="Chromosome"/>
</dbReference>
<dbReference type="CDD" id="cd04186">
    <property type="entry name" value="GT_2_like_c"/>
    <property type="match status" value="1"/>
</dbReference>
<dbReference type="Pfam" id="PF13692">
    <property type="entry name" value="Glyco_trans_1_4"/>
    <property type="match status" value="1"/>
</dbReference>
<dbReference type="eggNOG" id="COG0438">
    <property type="taxonomic scope" value="Bacteria"/>
</dbReference>
<dbReference type="Pfam" id="PF00535">
    <property type="entry name" value="Glycos_transf_2"/>
    <property type="match status" value="1"/>
</dbReference>
<gene>
    <name evidence="2" type="ordered locus">Sinac_4408</name>
</gene>
<dbReference type="SUPFAM" id="SSF53756">
    <property type="entry name" value="UDP-Glycosyltransferase/glycogen phosphorylase"/>
    <property type="match status" value="1"/>
</dbReference>
<keyword evidence="3" id="KW-1185">Reference proteome</keyword>
<feature type="domain" description="Glycosyltransferase 2-like" evidence="1">
    <location>
        <begin position="193"/>
        <end position="360"/>
    </location>
</feature>
<dbReference type="KEGG" id="saci:Sinac_4408"/>
<dbReference type="STRING" id="886293.Sinac_4408"/>
<dbReference type="AlphaFoldDB" id="L0DGT9"/>
<sequence length="862" mass="95051">MDSHASRINNHNIPYQQLISSIRRMAGEFIPAGKRILIVSKGDEDLLRVADRETAHFPQAEGGGYAGHHPGDSEEAVGHLENLRAQGWEYLILPATSLWWLSHYTEFESHLRTHHECVCTNEAGIIFRLSGSTSLARNGRSSRASAFSRNGYSPSPPPKAANVMEEYARIKLRQFLAGPGRLRFPKVDEPVVSIVIPTYQQAHYTLLGLESLLVADDDVPFEVIVVDNASTDDTEALLSRVENIQVANNDCNLGFGEACNRGAKMARGEFVCFLNNDTLGTPGWLSVLVETARSEPRCGGVGPKLVHPSGRLQEAGGILWRDGSNLGYGRNANPTDPEYDYVRDVDYCSGACFLMRKDLFLALGGFDPRYAPAYCEDTDLCMAIREADLRVVYQPRACVFHIEFGSSEAGHAVELQLRNRARFRAKWRLKLRQYPAAGSGEEWLARDRREGRRILVADDRVPDAGLGSGFPRARTLLESLASLGYIVTFLPLNNVTALEPATSELQQLGIEVLHGVKNIRERLSQRHDLYDAILVSRPHNAHWIPVIKEFNPEAAVIYDAEAVFCLRDALQAEVEGKNPLPPLESKRRLRKELSLADDANAVIAVSEQERALFTKHNPDIPVLVWGASILTRNASPSFDARRDYLFLGSLATPPNADALRLLLDAIFPAIRERSNARLTVVGAPVPASTTAADAPGSVVLTGYVNDVSPFFDRARVFLAPHRFAAGVPYKVIEAMAAGLPCVLSPLLAQQLEVTDGAEALVGDGVDDFRLKALRLHEDKALWLRIQQNALRLIRDRFDPAKMREALGNCIEGAFESHFGHASHNRRPAQIVAAPGTTQTIRPPQSPSIPLVDDPLFQARATI</sequence>
<proteinExistence type="predicted"/>
<evidence type="ECO:0000313" key="2">
    <source>
        <dbReference type="EMBL" id="AGA28599.1"/>
    </source>
</evidence>
<dbReference type="SUPFAM" id="SSF53448">
    <property type="entry name" value="Nucleotide-diphospho-sugar transferases"/>
    <property type="match status" value="1"/>
</dbReference>
<evidence type="ECO:0000313" key="3">
    <source>
        <dbReference type="Proteomes" id="UP000010798"/>
    </source>
</evidence>
<dbReference type="HOGENOM" id="CLU_006539_2_0_0"/>
<dbReference type="PANTHER" id="PTHR43179:SF7">
    <property type="entry name" value="RHAMNOSYLTRANSFERASE WBBL"/>
    <property type="match status" value="1"/>
</dbReference>
<keyword evidence="2" id="KW-0808">Transferase</keyword>
<protein>
    <submittedName>
        <fullName evidence="2">Putative glycosyltransferase</fullName>
    </submittedName>
</protein>
<dbReference type="GO" id="GO:0016740">
    <property type="term" value="F:transferase activity"/>
    <property type="evidence" value="ECO:0007669"/>
    <property type="project" value="UniProtKB-KW"/>
</dbReference>